<evidence type="ECO:0000313" key="3">
    <source>
        <dbReference type="Proteomes" id="UP000006695"/>
    </source>
</evidence>
<protein>
    <submittedName>
        <fullName evidence="2">GreA/GreB family elongation factor</fullName>
    </submittedName>
</protein>
<dbReference type="InterPro" id="IPR036953">
    <property type="entry name" value="GreA/GreB_C_sf"/>
</dbReference>
<dbReference type="EMBL" id="CP000698">
    <property type="protein sequence ID" value="ABQ27021.1"/>
    <property type="molecule type" value="Genomic_DNA"/>
</dbReference>
<dbReference type="AlphaFoldDB" id="A5G5F3"/>
<name>A5G5F3_GEOUR</name>
<dbReference type="SUPFAM" id="SSF54534">
    <property type="entry name" value="FKBP-like"/>
    <property type="match status" value="1"/>
</dbReference>
<dbReference type="GO" id="GO:0003677">
    <property type="term" value="F:DNA binding"/>
    <property type="evidence" value="ECO:0007669"/>
    <property type="project" value="InterPro"/>
</dbReference>
<evidence type="ECO:0000313" key="2">
    <source>
        <dbReference type="EMBL" id="ABQ27021.1"/>
    </source>
</evidence>
<dbReference type="OrthoDB" id="5293337at2"/>
<keyword evidence="2" id="KW-0648">Protein biosynthesis</keyword>
<reference evidence="2 3" key="1">
    <citation type="submission" date="2007-05" db="EMBL/GenBank/DDBJ databases">
        <title>Complete sequence of Geobacter uraniireducens Rf4.</title>
        <authorList>
            <consortium name="US DOE Joint Genome Institute"/>
            <person name="Copeland A."/>
            <person name="Lucas S."/>
            <person name="Lapidus A."/>
            <person name="Barry K."/>
            <person name="Detter J.C."/>
            <person name="Glavina del Rio T."/>
            <person name="Hammon N."/>
            <person name="Israni S."/>
            <person name="Dalin E."/>
            <person name="Tice H."/>
            <person name="Pitluck S."/>
            <person name="Chertkov O."/>
            <person name="Brettin T."/>
            <person name="Bruce D."/>
            <person name="Han C."/>
            <person name="Schmutz J."/>
            <person name="Larimer F."/>
            <person name="Land M."/>
            <person name="Hauser L."/>
            <person name="Kyrpides N."/>
            <person name="Mikhailova N."/>
            <person name="Shelobolina E."/>
            <person name="Aklujkar M."/>
            <person name="Lovley D."/>
            <person name="Richardson P."/>
        </authorList>
    </citation>
    <scope>NUCLEOTIDE SEQUENCE [LARGE SCALE GENOMIC DNA]</scope>
    <source>
        <strain evidence="2 3">Rf4</strain>
    </source>
</reference>
<gene>
    <name evidence="2" type="ordered locus">Gura_2848</name>
</gene>
<dbReference type="Pfam" id="PF01272">
    <property type="entry name" value="GreA_GreB"/>
    <property type="match status" value="1"/>
</dbReference>
<dbReference type="InterPro" id="IPR001437">
    <property type="entry name" value="Tscrpt_elong_fac_GreA/B_C"/>
</dbReference>
<dbReference type="GO" id="GO:0032784">
    <property type="term" value="P:regulation of DNA-templated transcription elongation"/>
    <property type="evidence" value="ECO:0007669"/>
    <property type="project" value="InterPro"/>
</dbReference>
<proteinExistence type="predicted"/>
<organism evidence="2 3">
    <name type="scientific">Geotalea uraniireducens (strain Rf4)</name>
    <name type="common">Geobacter uraniireducens</name>
    <dbReference type="NCBI Taxonomy" id="351605"/>
    <lineage>
        <taxon>Bacteria</taxon>
        <taxon>Pseudomonadati</taxon>
        <taxon>Thermodesulfobacteriota</taxon>
        <taxon>Desulfuromonadia</taxon>
        <taxon>Geobacterales</taxon>
        <taxon>Geobacteraceae</taxon>
        <taxon>Geotalea</taxon>
    </lineage>
</organism>
<accession>A5G5F3</accession>
<dbReference type="STRING" id="351605.Gura_2848"/>
<dbReference type="HOGENOM" id="CLU_114442_0_0_7"/>
<sequence length="161" mass="17267">MTKKERILYLIIEKLSADFAVVFNAAKAAHEASIHEENIPDNKYETLSLEASYVAQGQANRAQEIKIALDTYKKLSLQHFAEDVPIRLTALVTLEAGDGVEKTVFIGPEAGGLKVEDGGVETIVITPNSPLGEGLIGKIAGDSVEVGRGNAKSVFEIVEVC</sequence>
<dbReference type="Gene3D" id="3.10.50.30">
    <property type="entry name" value="Transcription elongation factor, GreA/GreB, C-terminal domain"/>
    <property type="match status" value="1"/>
</dbReference>
<keyword evidence="2" id="KW-0251">Elongation factor</keyword>
<dbReference type="RefSeq" id="WP_011939695.1">
    <property type="nucleotide sequence ID" value="NC_009483.1"/>
</dbReference>
<dbReference type="KEGG" id="gur:Gura_2848"/>
<feature type="domain" description="Transcription elongation factor GreA/GreB C-terminal" evidence="1">
    <location>
        <begin position="116"/>
        <end position="160"/>
    </location>
</feature>
<evidence type="ECO:0000259" key="1">
    <source>
        <dbReference type="Pfam" id="PF01272"/>
    </source>
</evidence>
<keyword evidence="3" id="KW-1185">Reference proteome</keyword>
<dbReference type="Proteomes" id="UP000006695">
    <property type="component" value="Chromosome"/>
</dbReference>
<dbReference type="GO" id="GO:0003746">
    <property type="term" value="F:translation elongation factor activity"/>
    <property type="evidence" value="ECO:0007669"/>
    <property type="project" value="UniProtKB-KW"/>
</dbReference>